<feature type="region of interest" description="Disordered" evidence="1">
    <location>
        <begin position="1"/>
        <end position="26"/>
    </location>
</feature>
<sequence>MSAAVQSAPRCSTSASVARGPCRPLGVHRPASTQRWYAATVTSVRSRSNARVSVTSCGGRSDLPPFALPIVNR</sequence>
<reference evidence="2 3" key="1">
    <citation type="submission" date="2014-02" db="EMBL/GenBank/DDBJ databases">
        <title>The small core and large imbalanced accessory genome model reveals a collaborative survival strategy of Sorangium cellulosum strains in nature.</title>
        <authorList>
            <person name="Han K."/>
            <person name="Peng R."/>
            <person name="Blom J."/>
            <person name="Li Y.-Z."/>
        </authorList>
    </citation>
    <scope>NUCLEOTIDE SEQUENCE [LARGE SCALE GENOMIC DNA]</scope>
    <source>
        <strain evidence="2 3">So0011-07</strain>
    </source>
</reference>
<protein>
    <submittedName>
        <fullName evidence="2">Uncharacterized protein</fullName>
    </submittedName>
</protein>
<feature type="non-terminal residue" evidence="2">
    <location>
        <position position="73"/>
    </location>
</feature>
<evidence type="ECO:0000256" key="1">
    <source>
        <dbReference type="SAM" id="MobiDB-lite"/>
    </source>
</evidence>
<dbReference type="AlphaFoldDB" id="A0A150RM83"/>
<comment type="caution">
    <text evidence="2">The sequence shown here is derived from an EMBL/GenBank/DDBJ whole genome shotgun (WGS) entry which is preliminary data.</text>
</comment>
<evidence type="ECO:0000313" key="3">
    <source>
        <dbReference type="Proteomes" id="UP000075635"/>
    </source>
</evidence>
<organism evidence="2 3">
    <name type="scientific">Sorangium cellulosum</name>
    <name type="common">Polyangium cellulosum</name>
    <dbReference type="NCBI Taxonomy" id="56"/>
    <lineage>
        <taxon>Bacteria</taxon>
        <taxon>Pseudomonadati</taxon>
        <taxon>Myxococcota</taxon>
        <taxon>Polyangia</taxon>
        <taxon>Polyangiales</taxon>
        <taxon>Polyangiaceae</taxon>
        <taxon>Sorangium</taxon>
    </lineage>
</organism>
<dbReference type="Proteomes" id="UP000075635">
    <property type="component" value="Unassembled WGS sequence"/>
</dbReference>
<dbReference type="EMBL" id="JEMB01002401">
    <property type="protein sequence ID" value="KYF81399.1"/>
    <property type="molecule type" value="Genomic_DNA"/>
</dbReference>
<evidence type="ECO:0000313" key="2">
    <source>
        <dbReference type="EMBL" id="KYF81399.1"/>
    </source>
</evidence>
<gene>
    <name evidence="2" type="ORF">BE17_34185</name>
</gene>
<accession>A0A150RM83</accession>
<proteinExistence type="predicted"/>
<name>A0A150RM83_SORCE</name>